<protein>
    <submittedName>
        <fullName evidence="1">Uncharacterized protein</fullName>
    </submittedName>
</protein>
<accession>A0A4U7KYD4</accession>
<proteinExistence type="predicted"/>
<dbReference type="EMBL" id="SRRM01000004">
    <property type="protein sequence ID" value="TKY89743.1"/>
    <property type="molecule type" value="Genomic_DNA"/>
</dbReference>
<dbReference type="KEGG" id="sgra:EX895_001528"/>
<evidence type="ECO:0000313" key="2">
    <source>
        <dbReference type="Proteomes" id="UP000306050"/>
    </source>
</evidence>
<name>A0A4U7KYD4_9BASI</name>
<reference evidence="1 2" key="1">
    <citation type="submission" date="2019-05" db="EMBL/GenBank/DDBJ databases">
        <title>Sporisorium graminicola CBS 10092 draft sequencing and annotation.</title>
        <authorList>
            <person name="Solano-Gonzalez S."/>
            <person name="Caddick M.X."/>
            <person name="Darby A."/>
        </authorList>
    </citation>
    <scope>NUCLEOTIDE SEQUENCE [LARGE SCALE GENOMIC DNA]</scope>
    <source>
        <strain evidence="1 2">CBS 10092</strain>
    </source>
</reference>
<dbReference type="GeneID" id="40724423"/>
<comment type="caution">
    <text evidence="1">The sequence shown here is derived from an EMBL/GenBank/DDBJ whole genome shotgun (WGS) entry which is preliminary data.</text>
</comment>
<evidence type="ECO:0000313" key="1">
    <source>
        <dbReference type="EMBL" id="TKY89743.1"/>
    </source>
</evidence>
<dbReference type="Proteomes" id="UP000306050">
    <property type="component" value="Chromosome SGRAM_11"/>
</dbReference>
<organism evidence="1 2">
    <name type="scientific">Sporisorium graminicola</name>
    <dbReference type="NCBI Taxonomy" id="280036"/>
    <lineage>
        <taxon>Eukaryota</taxon>
        <taxon>Fungi</taxon>
        <taxon>Dikarya</taxon>
        <taxon>Basidiomycota</taxon>
        <taxon>Ustilaginomycotina</taxon>
        <taxon>Ustilaginomycetes</taxon>
        <taxon>Ustilaginales</taxon>
        <taxon>Ustilaginaceae</taxon>
        <taxon>Sporisorium</taxon>
    </lineage>
</organism>
<keyword evidence="2" id="KW-1185">Reference proteome</keyword>
<sequence>MASHLLSAALGVIDPAWSNMLIKISYDPISATMHHRDLALALKLTFQPNVSPDAITTPLDSIVFVGIKFGSHTVTIAILETQA</sequence>
<dbReference type="RefSeq" id="XP_029741728.1">
    <property type="nucleotide sequence ID" value="XM_029882127.1"/>
</dbReference>
<dbReference type="AlphaFoldDB" id="A0A4U7KYD4"/>
<gene>
    <name evidence="1" type="ORF">EX895_001528</name>
</gene>